<evidence type="ECO:0000256" key="1">
    <source>
        <dbReference type="SAM" id="MobiDB-lite"/>
    </source>
</evidence>
<dbReference type="EMBL" id="BDSP01000162">
    <property type="protein sequence ID" value="GAX21315.1"/>
    <property type="molecule type" value="Genomic_DNA"/>
</dbReference>
<dbReference type="PROSITE" id="PS50105">
    <property type="entry name" value="SAM_DOMAIN"/>
    <property type="match status" value="1"/>
</dbReference>
<dbReference type="InterPro" id="IPR001660">
    <property type="entry name" value="SAM"/>
</dbReference>
<dbReference type="InterPro" id="IPR025693">
    <property type="entry name" value="Gly-zipper_OmpA-like_dom"/>
</dbReference>
<evidence type="ECO:0000313" key="4">
    <source>
        <dbReference type="Proteomes" id="UP000198406"/>
    </source>
</evidence>
<evidence type="ECO:0000313" key="3">
    <source>
        <dbReference type="EMBL" id="GAX21315.1"/>
    </source>
</evidence>
<feature type="domain" description="SAM" evidence="2">
    <location>
        <begin position="9"/>
        <end position="54"/>
    </location>
</feature>
<dbReference type="Gene3D" id="1.10.150.50">
    <property type="entry name" value="Transcription Factor, Ets-1"/>
    <property type="match status" value="1"/>
</dbReference>
<reference evidence="3 4" key="1">
    <citation type="journal article" date="2015" name="Plant Cell">
        <title>Oil accumulation by the oleaginous diatom Fistulifera solaris as revealed by the genome and transcriptome.</title>
        <authorList>
            <person name="Tanaka T."/>
            <person name="Maeda Y."/>
            <person name="Veluchamy A."/>
            <person name="Tanaka M."/>
            <person name="Abida H."/>
            <person name="Marechal E."/>
            <person name="Bowler C."/>
            <person name="Muto M."/>
            <person name="Sunaga Y."/>
            <person name="Tanaka M."/>
            <person name="Yoshino T."/>
            <person name="Taniguchi T."/>
            <person name="Fukuda Y."/>
            <person name="Nemoto M."/>
            <person name="Matsumoto M."/>
            <person name="Wong P.S."/>
            <person name="Aburatani S."/>
            <person name="Fujibuchi W."/>
        </authorList>
    </citation>
    <scope>NUCLEOTIDE SEQUENCE [LARGE SCALE GENOMIC DNA]</scope>
    <source>
        <strain evidence="3 4">JPCC DA0580</strain>
    </source>
</reference>
<protein>
    <recommendedName>
        <fullName evidence="2">SAM domain-containing protein</fullName>
    </recommendedName>
</protein>
<dbReference type="SMART" id="SM00454">
    <property type="entry name" value="SAM"/>
    <property type="match status" value="1"/>
</dbReference>
<proteinExistence type="predicted"/>
<feature type="region of interest" description="Disordered" evidence="1">
    <location>
        <begin position="103"/>
        <end position="126"/>
    </location>
</feature>
<dbReference type="Pfam" id="PF00536">
    <property type="entry name" value="SAM_1"/>
    <property type="match status" value="1"/>
</dbReference>
<evidence type="ECO:0000259" key="2">
    <source>
        <dbReference type="PROSITE" id="PS50105"/>
    </source>
</evidence>
<sequence length="184" mass="18526">MYIKDPASYSVDEVCLFLNAIGLGDKAGEFRIQSVDGSLLVALTPEDFAELGVSGLQGKKIVNAIEFTKSLAGGGGGGGGSDARVAQLEAENAQLKKELAHYKPAPTPAPASYTSAPAPRPPQHNDHVVIKSTARGAARGAVLGAVAGAITGDPGQGAKIGAAVGATGGAMNGLGARRRARLLR</sequence>
<dbReference type="SUPFAM" id="SSF47769">
    <property type="entry name" value="SAM/Pointed domain"/>
    <property type="match status" value="1"/>
</dbReference>
<dbReference type="CDD" id="cd09487">
    <property type="entry name" value="SAM_superfamily"/>
    <property type="match status" value="1"/>
</dbReference>
<gene>
    <name evidence="3" type="ORF">FisN_1Lh149</name>
</gene>
<accession>A0A1Z5K534</accession>
<dbReference type="AlphaFoldDB" id="A0A1Z5K534"/>
<dbReference type="Pfam" id="PF13436">
    <property type="entry name" value="Gly-zipper_OmpA"/>
    <property type="match status" value="1"/>
</dbReference>
<name>A0A1Z5K534_FISSO</name>
<organism evidence="3 4">
    <name type="scientific">Fistulifera solaris</name>
    <name type="common">Oleaginous diatom</name>
    <dbReference type="NCBI Taxonomy" id="1519565"/>
    <lineage>
        <taxon>Eukaryota</taxon>
        <taxon>Sar</taxon>
        <taxon>Stramenopiles</taxon>
        <taxon>Ochrophyta</taxon>
        <taxon>Bacillariophyta</taxon>
        <taxon>Bacillariophyceae</taxon>
        <taxon>Bacillariophycidae</taxon>
        <taxon>Naviculales</taxon>
        <taxon>Naviculaceae</taxon>
        <taxon>Fistulifera</taxon>
    </lineage>
</organism>
<comment type="caution">
    <text evidence="3">The sequence shown here is derived from an EMBL/GenBank/DDBJ whole genome shotgun (WGS) entry which is preliminary data.</text>
</comment>
<keyword evidence="4" id="KW-1185">Reference proteome</keyword>
<dbReference type="Proteomes" id="UP000198406">
    <property type="component" value="Unassembled WGS sequence"/>
</dbReference>
<dbReference type="InterPro" id="IPR013761">
    <property type="entry name" value="SAM/pointed_sf"/>
</dbReference>
<dbReference type="InParanoid" id="A0A1Z5K534"/>
<dbReference type="OrthoDB" id="196165at2759"/>